<evidence type="ECO:0000256" key="1">
    <source>
        <dbReference type="SAM" id="Coils"/>
    </source>
</evidence>
<keyword evidence="1" id="KW-0175">Coiled coil</keyword>
<comment type="caution">
    <text evidence="2">The sequence shown here is derived from an EMBL/GenBank/DDBJ whole genome shotgun (WGS) entry which is preliminary data.</text>
</comment>
<dbReference type="Proteomes" id="UP000037460">
    <property type="component" value="Unassembled WGS sequence"/>
</dbReference>
<feature type="coiled-coil region" evidence="1">
    <location>
        <begin position="205"/>
        <end position="313"/>
    </location>
</feature>
<feature type="coiled-coil region" evidence="1">
    <location>
        <begin position="5"/>
        <end position="51"/>
    </location>
</feature>
<organism evidence="2 3">
    <name type="scientific">Chrysochromulina tobinii</name>
    <dbReference type="NCBI Taxonomy" id="1460289"/>
    <lineage>
        <taxon>Eukaryota</taxon>
        <taxon>Haptista</taxon>
        <taxon>Haptophyta</taxon>
        <taxon>Prymnesiophyceae</taxon>
        <taxon>Prymnesiales</taxon>
        <taxon>Chrysochromulinaceae</taxon>
        <taxon>Chrysochromulina</taxon>
    </lineage>
</organism>
<feature type="coiled-coil region" evidence="1">
    <location>
        <begin position="97"/>
        <end position="181"/>
    </location>
</feature>
<dbReference type="AlphaFoldDB" id="A0A0M0J5N3"/>
<gene>
    <name evidence="2" type="ORF">Ctob_002665</name>
</gene>
<feature type="coiled-coil region" evidence="1">
    <location>
        <begin position="350"/>
        <end position="384"/>
    </location>
</feature>
<accession>A0A0M0J5N3</accession>
<dbReference type="EMBL" id="JWZX01003324">
    <property type="protein sequence ID" value="KOO21911.1"/>
    <property type="molecule type" value="Genomic_DNA"/>
</dbReference>
<reference evidence="3" key="1">
    <citation type="journal article" date="2015" name="PLoS Genet.">
        <title>Genome Sequence and Transcriptome Analyses of Chrysochromulina tobin: Metabolic Tools for Enhanced Algal Fitness in the Prominent Order Prymnesiales (Haptophyceae).</title>
        <authorList>
            <person name="Hovde B.T."/>
            <person name="Deodato C.R."/>
            <person name="Hunsperger H.M."/>
            <person name="Ryken S.A."/>
            <person name="Yost W."/>
            <person name="Jha R.K."/>
            <person name="Patterson J."/>
            <person name="Monnat R.J. Jr."/>
            <person name="Barlow S.B."/>
            <person name="Starkenburg S.R."/>
            <person name="Cattolico R.A."/>
        </authorList>
    </citation>
    <scope>NUCLEOTIDE SEQUENCE</scope>
    <source>
        <strain evidence="3">CCMP291</strain>
    </source>
</reference>
<evidence type="ECO:0000313" key="3">
    <source>
        <dbReference type="Proteomes" id="UP000037460"/>
    </source>
</evidence>
<name>A0A0M0J5N3_9EUKA</name>
<proteinExistence type="predicted"/>
<sequence length="395" mass="44315">MQAQAAAAEKVLLEQQAELTEVLKERERHAAERQRQVLEEARASRAEAVAKAEARAAEERAGLRLQLDAERRRAASAIDQALTTAQREWMSERNALLLEYERKVSTLEVSLKSTTDELERLRRDLSERQIAYERARADVERRADEKVAQIAIELKHETEKVNAARELITSMERAAARTTREHTAALTQAKDASDVLIREQGQRFRKSLEEQSAAFKADMDKATVEIVRLRNEGHTARAEAAALGVEIERAEARLSALQEQHAADTTRLTETATRAATELARVEIQLQLNQEQLQFQKEQLQKMTGSYEEYRLKHQGAVAEVEGLRTELSAARGANDRMSEALAELNGVNANDARRAMQAHSARVQTLETALDEKQRALDNAGIDHQAPTVQTDFA</sequence>
<keyword evidence="3" id="KW-1185">Reference proteome</keyword>
<protein>
    <submittedName>
        <fullName evidence="2">Uncharacterized protein</fullName>
    </submittedName>
</protein>
<evidence type="ECO:0000313" key="2">
    <source>
        <dbReference type="EMBL" id="KOO21911.1"/>
    </source>
</evidence>